<proteinExistence type="predicted"/>
<reference evidence="1 2" key="1">
    <citation type="journal article" date="2016" name="Nat. Commun.">
        <title>Ectomycorrhizal ecology is imprinted in the genome of the dominant symbiotic fungus Cenococcum geophilum.</title>
        <authorList>
            <consortium name="DOE Joint Genome Institute"/>
            <person name="Peter M."/>
            <person name="Kohler A."/>
            <person name="Ohm R.A."/>
            <person name="Kuo A."/>
            <person name="Krutzmann J."/>
            <person name="Morin E."/>
            <person name="Arend M."/>
            <person name="Barry K.W."/>
            <person name="Binder M."/>
            <person name="Choi C."/>
            <person name="Clum A."/>
            <person name="Copeland A."/>
            <person name="Grisel N."/>
            <person name="Haridas S."/>
            <person name="Kipfer T."/>
            <person name="LaButti K."/>
            <person name="Lindquist E."/>
            <person name="Lipzen A."/>
            <person name="Maire R."/>
            <person name="Meier B."/>
            <person name="Mihaltcheva S."/>
            <person name="Molinier V."/>
            <person name="Murat C."/>
            <person name="Poggeler S."/>
            <person name="Quandt C.A."/>
            <person name="Sperisen C."/>
            <person name="Tritt A."/>
            <person name="Tisserant E."/>
            <person name="Crous P.W."/>
            <person name="Henrissat B."/>
            <person name="Nehls U."/>
            <person name="Egli S."/>
            <person name="Spatafora J.W."/>
            <person name="Grigoriev I.V."/>
            <person name="Martin F.M."/>
        </authorList>
    </citation>
    <scope>NUCLEOTIDE SEQUENCE [LARGE SCALE GENOMIC DNA]</scope>
    <source>
        <strain evidence="1 2">CBS 459.81</strain>
    </source>
</reference>
<name>A0A8E2EKW3_9PEZI</name>
<gene>
    <name evidence="1" type="ORF">K432DRAFT_439051</name>
</gene>
<sequence length="179" mass="20115">MFTCASQRLSPARTASWTLSMWRRSLRWWMSPGCLVAYSLRIRSKNMDVMMPIYNVSDKRSFDKLDIVRENVVSTLGEGFYGDCGDEGGFAERRFGVEGRAGEGREFAGRVGGTYCECSVKYGQRVQEAINGLVKAVLESRRLLGMLSKNNQQESRRLMPDGSPLCFGFSSPHLRSLCS</sequence>
<evidence type="ECO:0000313" key="2">
    <source>
        <dbReference type="Proteomes" id="UP000250266"/>
    </source>
</evidence>
<dbReference type="Proteomes" id="UP000250266">
    <property type="component" value="Unassembled WGS sequence"/>
</dbReference>
<keyword evidence="2" id="KW-1185">Reference proteome</keyword>
<dbReference type="AlphaFoldDB" id="A0A8E2EKW3"/>
<dbReference type="SUPFAM" id="SSF52540">
    <property type="entry name" value="P-loop containing nucleoside triphosphate hydrolases"/>
    <property type="match status" value="1"/>
</dbReference>
<dbReference type="InterPro" id="IPR027417">
    <property type="entry name" value="P-loop_NTPase"/>
</dbReference>
<organism evidence="1 2">
    <name type="scientific">Lepidopterella palustris CBS 459.81</name>
    <dbReference type="NCBI Taxonomy" id="1314670"/>
    <lineage>
        <taxon>Eukaryota</taxon>
        <taxon>Fungi</taxon>
        <taxon>Dikarya</taxon>
        <taxon>Ascomycota</taxon>
        <taxon>Pezizomycotina</taxon>
        <taxon>Dothideomycetes</taxon>
        <taxon>Pleosporomycetidae</taxon>
        <taxon>Mytilinidiales</taxon>
        <taxon>Argynnaceae</taxon>
        <taxon>Lepidopterella</taxon>
    </lineage>
</organism>
<accession>A0A8E2EKW3</accession>
<protein>
    <submittedName>
        <fullName evidence="1">Uncharacterized protein</fullName>
    </submittedName>
</protein>
<evidence type="ECO:0000313" key="1">
    <source>
        <dbReference type="EMBL" id="OCK85731.1"/>
    </source>
</evidence>
<dbReference type="EMBL" id="KV744814">
    <property type="protein sequence ID" value="OCK85731.1"/>
    <property type="molecule type" value="Genomic_DNA"/>
</dbReference>